<dbReference type="Proteomes" id="UP000554286">
    <property type="component" value="Unassembled WGS sequence"/>
</dbReference>
<dbReference type="SUPFAM" id="SSF52317">
    <property type="entry name" value="Class I glutamine amidotransferase-like"/>
    <property type="match status" value="1"/>
</dbReference>
<evidence type="ECO:0000313" key="3">
    <source>
        <dbReference type="Proteomes" id="UP000554286"/>
    </source>
</evidence>
<dbReference type="GO" id="GO:0005829">
    <property type="term" value="C:cytosol"/>
    <property type="evidence" value="ECO:0007669"/>
    <property type="project" value="TreeGrafter"/>
</dbReference>
<organism evidence="2 3">
    <name type="scientific">Roseospira visakhapatnamensis</name>
    <dbReference type="NCBI Taxonomy" id="390880"/>
    <lineage>
        <taxon>Bacteria</taxon>
        <taxon>Pseudomonadati</taxon>
        <taxon>Pseudomonadota</taxon>
        <taxon>Alphaproteobacteria</taxon>
        <taxon>Rhodospirillales</taxon>
        <taxon>Rhodospirillaceae</taxon>
        <taxon>Roseospira</taxon>
    </lineage>
</organism>
<evidence type="ECO:0000259" key="1">
    <source>
        <dbReference type="Pfam" id="PF00117"/>
    </source>
</evidence>
<dbReference type="InterPro" id="IPR017926">
    <property type="entry name" value="GATASE"/>
</dbReference>
<proteinExistence type="predicted"/>
<evidence type="ECO:0000313" key="2">
    <source>
        <dbReference type="EMBL" id="MBB4265078.1"/>
    </source>
</evidence>
<keyword evidence="2" id="KW-0436">Ligase</keyword>
<dbReference type="GO" id="GO:0003922">
    <property type="term" value="F:GMP synthase (glutamine-hydrolyzing) activity"/>
    <property type="evidence" value="ECO:0007669"/>
    <property type="project" value="UniProtKB-EC"/>
</dbReference>
<dbReference type="InterPro" id="IPR044992">
    <property type="entry name" value="ChyE-like"/>
</dbReference>
<comment type="caution">
    <text evidence="2">The sequence shown here is derived from an EMBL/GenBank/DDBJ whole genome shotgun (WGS) entry which is preliminary data.</text>
</comment>
<dbReference type="Gene3D" id="3.40.50.880">
    <property type="match status" value="1"/>
</dbReference>
<dbReference type="CDD" id="cd01741">
    <property type="entry name" value="GATase1_1"/>
    <property type="match status" value="1"/>
</dbReference>
<gene>
    <name evidence="2" type="ORF">GGD89_000689</name>
</gene>
<accession>A0A7W6RBX9</accession>
<dbReference type="InterPro" id="IPR029062">
    <property type="entry name" value="Class_I_gatase-like"/>
</dbReference>
<dbReference type="AlphaFoldDB" id="A0A7W6RBX9"/>
<dbReference type="PANTHER" id="PTHR42695:SF5">
    <property type="entry name" value="GLUTAMINE AMIDOTRANSFERASE YLR126C-RELATED"/>
    <property type="match status" value="1"/>
</dbReference>
<dbReference type="PANTHER" id="PTHR42695">
    <property type="entry name" value="GLUTAMINE AMIDOTRANSFERASE YLR126C-RELATED"/>
    <property type="match status" value="1"/>
</dbReference>
<reference evidence="2 3" key="1">
    <citation type="submission" date="2020-08" db="EMBL/GenBank/DDBJ databases">
        <title>Genome sequencing of Purple Non-Sulfur Bacteria from various extreme environments.</title>
        <authorList>
            <person name="Mayer M."/>
        </authorList>
    </citation>
    <scope>NUCLEOTIDE SEQUENCE [LARGE SCALE GENOMIC DNA]</scope>
    <source>
        <strain evidence="2 3">JA131</strain>
    </source>
</reference>
<feature type="domain" description="Glutamine amidotransferase" evidence="1">
    <location>
        <begin position="111"/>
        <end position="237"/>
    </location>
</feature>
<dbReference type="EC" id="6.3.5.2" evidence="2"/>
<protein>
    <submittedName>
        <fullName evidence="2">GMP synthase (Glutamine-hydrolyzing)</fullName>
        <ecNumber evidence="2">6.3.5.2</ecNumber>
    </submittedName>
</protein>
<keyword evidence="3" id="KW-1185">Reference proteome</keyword>
<name>A0A7W6RBX9_9PROT</name>
<sequence>MSLPPATVPADLPLAPRVAPRVARLEGPPLRLLIVEGNTIDARRAVEASGGTVACVLYEQVLLALAPAGSTCATICPGDPDGDTLPAGLDWAQIDGVASTGSALSVYWDRPEVHRQIAFHARVFDSGRPAFGSCWALQVAAVVAGGTVAANPRGREVGLARKVTLTEAGRAHPLHDGRPPAFDAVAIHGDEVTRPPAGMTCLSGNAVSPVQAADIRHGNGMFWGVQYHPEFSLRDIGPLCRRYREQLIADGLAADTAAVARHAEVLETLGADPGRRDLAWRLGIDHDVLDDARRLTEIRNWLVHQVLPA</sequence>
<dbReference type="Pfam" id="PF00117">
    <property type="entry name" value="GATase"/>
    <property type="match status" value="1"/>
</dbReference>
<dbReference type="RefSeq" id="WP_343058526.1">
    <property type="nucleotide sequence ID" value="NZ_JACIGK010000003.1"/>
</dbReference>
<dbReference type="EMBL" id="JACIGK010000003">
    <property type="protein sequence ID" value="MBB4265078.1"/>
    <property type="molecule type" value="Genomic_DNA"/>
</dbReference>
<dbReference type="PROSITE" id="PS51273">
    <property type="entry name" value="GATASE_TYPE_1"/>
    <property type="match status" value="1"/>
</dbReference>